<name>A0AC61QJP4_9BACT</name>
<sequence>MRIKTFSVTMSKNGNDDNYLFRYSKLMPFVLIVPLFSLLVTISPLIASEPGEILGPESGYIDLRWVSDDKVVAIKSEYEYFPDKLHYTHGEIVTVKYDFRVDTTSRGYKPNRTYYLLSPYVTGYQIKGDGDDNYWFIVKSDIDTLEVITDDRNLKGEFILQLLSYKEKPKVIEDNEGSFISLTPIDTTYAKSCKHSGPPRFSFEVVRVAEIDKGENVHLHSSGKFYYDQLSGFGIQGKVESEFWKNRFNRNSGVIAPKNDSFLPPPLNFLKLAAGGFRLLDQVS</sequence>
<gene>
    <name evidence="1" type="ORF">E0946_02760</name>
</gene>
<reference evidence="1" key="1">
    <citation type="submission" date="2019-03" db="EMBL/GenBank/DDBJ databases">
        <title>Candidatus Syntrophosphaera thermopropionivorans: a novel player in syntrophic propionate oxidation during anaerobic digestion.</title>
        <authorList>
            <person name="Dyksma S."/>
        </authorList>
    </citation>
    <scope>NUCLEOTIDE SEQUENCE</scope>
    <source>
        <strain evidence="1">W5</strain>
    </source>
</reference>
<proteinExistence type="predicted"/>
<dbReference type="Proteomes" id="UP000294588">
    <property type="component" value="Unassembled WGS sequence"/>
</dbReference>
<evidence type="ECO:0000313" key="2">
    <source>
        <dbReference type="Proteomes" id="UP000294588"/>
    </source>
</evidence>
<comment type="caution">
    <text evidence="1">The sequence shown here is derived from an EMBL/GenBank/DDBJ whole genome shotgun (WGS) entry which is preliminary data.</text>
</comment>
<keyword evidence="2" id="KW-1185">Reference proteome</keyword>
<accession>A0AC61QJP4</accession>
<dbReference type="EMBL" id="SMOG01000005">
    <property type="protein sequence ID" value="TDF73498.1"/>
    <property type="molecule type" value="Genomic_DNA"/>
</dbReference>
<evidence type="ECO:0000313" key="1">
    <source>
        <dbReference type="EMBL" id="TDF73498.1"/>
    </source>
</evidence>
<organism evidence="1 2">
    <name type="scientific">Candidatus Syntrophosphaera thermopropionivorans</name>
    <dbReference type="NCBI Taxonomy" id="2593015"/>
    <lineage>
        <taxon>Bacteria</taxon>
        <taxon>Pseudomonadati</taxon>
        <taxon>Candidatus Cloacimonadota</taxon>
        <taxon>Candidatus Cloacimonadia</taxon>
        <taxon>Candidatus Cloacimonadales</taxon>
        <taxon>Candidatus Cloacimonadaceae</taxon>
        <taxon>Candidatus Syntrophosphaera</taxon>
    </lineage>
</organism>
<protein>
    <submittedName>
        <fullName evidence="1">Uncharacterized protein</fullName>
    </submittedName>
</protein>